<dbReference type="Gene3D" id="2.170.130.10">
    <property type="entry name" value="TonB-dependent receptor, plug domain"/>
    <property type="match status" value="1"/>
</dbReference>
<dbReference type="PANTHER" id="PTHR40980:SF3">
    <property type="entry name" value="TONB-DEPENDENT RECEPTOR-LIKE BETA-BARREL DOMAIN-CONTAINING PROTEIN"/>
    <property type="match status" value="1"/>
</dbReference>
<dbReference type="InterPro" id="IPR039426">
    <property type="entry name" value="TonB-dep_rcpt-like"/>
</dbReference>
<dbReference type="NCBIfam" id="TIGR01782">
    <property type="entry name" value="TonB-Xanth-Caul"/>
    <property type="match status" value="1"/>
</dbReference>
<dbReference type="SUPFAM" id="SSF56935">
    <property type="entry name" value="Porins"/>
    <property type="match status" value="1"/>
</dbReference>
<comment type="similarity">
    <text evidence="8 9">Belongs to the TonB-dependent receptor family.</text>
</comment>
<accession>A0ABT0BEX5</accession>
<dbReference type="PANTHER" id="PTHR40980">
    <property type="entry name" value="PLUG DOMAIN-CONTAINING PROTEIN"/>
    <property type="match status" value="1"/>
</dbReference>
<keyword evidence="5 9" id="KW-0798">TonB box</keyword>
<dbReference type="RefSeq" id="WP_244021527.1">
    <property type="nucleotide sequence ID" value="NZ_JALHLF010000052.1"/>
</dbReference>
<dbReference type="InterPro" id="IPR010104">
    <property type="entry name" value="TonB_rcpt_bac"/>
</dbReference>
<evidence type="ECO:0000256" key="2">
    <source>
        <dbReference type="ARBA" id="ARBA00022448"/>
    </source>
</evidence>
<evidence type="ECO:0000256" key="4">
    <source>
        <dbReference type="ARBA" id="ARBA00022692"/>
    </source>
</evidence>
<dbReference type="InterPro" id="IPR000531">
    <property type="entry name" value="Beta-barrel_TonB"/>
</dbReference>
<protein>
    <submittedName>
        <fullName evidence="13">TonB-dependent receptor</fullName>
    </submittedName>
</protein>
<evidence type="ECO:0000256" key="1">
    <source>
        <dbReference type="ARBA" id="ARBA00004571"/>
    </source>
</evidence>
<keyword evidence="10" id="KW-0732">Signal</keyword>
<dbReference type="Gene3D" id="2.40.170.20">
    <property type="entry name" value="TonB-dependent receptor, beta-barrel domain"/>
    <property type="match status" value="1"/>
</dbReference>
<evidence type="ECO:0000313" key="13">
    <source>
        <dbReference type="EMBL" id="MCJ2183581.1"/>
    </source>
</evidence>
<evidence type="ECO:0000256" key="8">
    <source>
        <dbReference type="PROSITE-ProRule" id="PRU01360"/>
    </source>
</evidence>
<dbReference type="Pfam" id="PF00593">
    <property type="entry name" value="TonB_dep_Rec_b-barrel"/>
    <property type="match status" value="1"/>
</dbReference>
<feature type="domain" description="TonB-dependent receptor plug" evidence="12">
    <location>
        <begin position="61"/>
        <end position="161"/>
    </location>
</feature>
<dbReference type="EMBL" id="JALHLF010000052">
    <property type="protein sequence ID" value="MCJ2183581.1"/>
    <property type="molecule type" value="Genomic_DNA"/>
</dbReference>
<evidence type="ECO:0000256" key="5">
    <source>
        <dbReference type="ARBA" id="ARBA00023077"/>
    </source>
</evidence>
<dbReference type="Pfam" id="PF07715">
    <property type="entry name" value="Plug"/>
    <property type="match status" value="1"/>
</dbReference>
<keyword evidence="2 8" id="KW-0813">Transport</keyword>
<dbReference type="InterPro" id="IPR012910">
    <property type="entry name" value="Plug_dom"/>
</dbReference>
<evidence type="ECO:0000256" key="6">
    <source>
        <dbReference type="ARBA" id="ARBA00023136"/>
    </source>
</evidence>
<evidence type="ECO:0000259" key="12">
    <source>
        <dbReference type="Pfam" id="PF07715"/>
    </source>
</evidence>
<keyword evidence="6 8" id="KW-0472">Membrane</keyword>
<dbReference type="PROSITE" id="PS52016">
    <property type="entry name" value="TONB_DEPENDENT_REC_3"/>
    <property type="match status" value="1"/>
</dbReference>
<organism evidence="13 14">
    <name type="scientific">Novosphingobium organovorum</name>
    <dbReference type="NCBI Taxonomy" id="2930092"/>
    <lineage>
        <taxon>Bacteria</taxon>
        <taxon>Pseudomonadati</taxon>
        <taxon>Pseudomonadota</taxon>
        <taxon>Alphaproteobacteria</taxon>
        <taxon>Sphingomonadales</taxon>
        <taxon>Sphingomonadaceae</taxon>
        <taxon>Novosphingobium</taxon>
    </lineage>
</organism>
<comment type="caution">
    <text evidence="13">The sequence shown here is derived from an EMBL/GenBank/DDBJ whole genome shotgun (WGS) entry which is preliminary data.</text>
</comment>
<keyword evidence="14" id="KW-1185">Reference proteome</keyword>
<sequence length="895" mass="98928">MTSAMAIVVAVSSPALARAADTAEAAGKDATAEDATAEDYDNASIVVTGVRGSVEKAAEKKKKAAQIVDSVVAEDVGKLPDNNVPEAIARVAGVQISREHGEGTDISIRGMTDISTTINGYEATTGVGRSMTMADIPAELIKAVDVYKTRTPDQVEGGIAGTVNVELRRPLDLEQGLTVAGSFREVFSSIGNTKSPYGSLLVADRFDTAIGEMGFLINASYTKNHYNETFAESETPGTFFSTDAESLDADTAGTTIAPYAVNYGVEQGRIKRPSINAVWQWQATPELDFVVEGTYFSSHEKIARDRLHLTVRNGNYDLSDLSYVDNGNSDYQTVGSVTETAASGSIVGGPQSYYERNYSDNYNGNFEAHWHGDHTKINFSTQYNKSRREYYGILTEYRFNSLDSATVDFDCSIGGGVGPCVSFNGVDLSDPSQYSLYNVHDERGLEHSKNFASQVDVTQDLSDTGLLRTFQMGVRYSNRKISYRYGYRDSYPEVDGEMVSLTDFGYPYETTSPDLAGVSSWYHLTGSSLMRNFSSIRDWLQDNATSGDWSTQYPSLNLGSGYASHEQSFAAYGQFNYAFDIGVPIDGVFGARVVNTWGNSSSASYSYDDDWNETITNSSGKGNYLDILPSFNAIVHFTPKLQLRLAWTKNVSRLDFYALSSYRIVQSANSIVYAGNPDLKAYTENSYDASLEYYFGKAGSLSFAAYLKKPKGYIYYSGETEYIPELGDYGTVYTNRNAGGGTFQGFELAGQTFFDFLPGIWSNFGVSGNLTWLRKGNIQYPDGEDDNAVGMSKLTYNAALYYDDHRFSARVAWNYRSRYRTAVFSDYPEYSPYMDATSRLDAAINYTPKEFVTFSLEATNLLKDNAQMWWGKDRLLPYGVRLQARTIQTGVRFRF</sequence>
<evidence type="ECO:0000313" key="14">
    <source>
        <dbReference type="Proteomes" id="UP001162881"/>
    </source>
</evidence>
<feature type="chain" id="PRO_5046939132" evidence="10">
    <location>
        <begin position="20"/>
        <end position="895"/>
    </location>
</feature>
<name>A0ABT0BEX5_9SPHN</name>
<gene>
    <name evidence="13" type="ORF">MTR62_12900</name>
</gene>
<keyword evidence="13" id="KW-0675">Receptor</keyword>
<reference evidence="13" key="1">
    <citation type="submission" date="2022-03" db="EMBL/GenBank/DDBJ databases">
        <title>Identification of a novel bacterium isolated from mangrove sediments.</title>
        <authorList>
            <person name="Pan X."/>
        </authorList>
    </citation>
    <scope>NUCLEOTIDE SEQUENCE</scope>
    <source>
        <strain evidence="13">B1949</strain>
    </source>
</reference>
<keyword evidence="4 8" id="KW-0812">Transmembrane</keyword>
<evidence type="ECO:0000256" key="3">
    <source>
        <dbReference type="ARBA" id="ARBA00022452"/>
    </source>
</evidence>
<dbReference type="InterPro" id="IPR036942">
    <property type="entry name" value="Beta-barrel_TonB_sf"/>
</dbReference>
<dbReference type="Proteomes" id="UP001162881">
    <property type="component" value="Unassembled WGS sequence"/>
</dbReference>
<proteinExistence type="inferred from homology"/>
<evidence type="ECO:0000256" key="10">
    <source>
        <dbReference type="SAM" id="SignalP"/>
    </source>
</evidence>
<evidence type="ECO:0000256" key="9">
    <source>
        <dbReference type="RuleBase" id="RU003357"/>
    </source>
</evidence>
<dbReference type="InterPro" id="IPR037066">
    <property type="entry name" value="Plug_dom_sf"/>
</dbReference>
<comment type="subcellular location">
    <subcellularLocation>
        <location evidence="1 8">Cell outer membrane</location>
        <topology evidence="1 8">Multi-pass membrane protein</topology>
    </subcellularLocation>
</comment>
<keyword evidence="3 8" id="KW-1134">Transmembrane beta strand</keyword>
<feature type="domain" description="TonB-dependent receptor-like beta-barrel" evidence="11">
    <location>
        <begin position="433"/>
        <end position="861"/>
    </location>
</feature>
<evidence type="ECO:0000256" key="7">
    <source>
        <dbReference type="ARBA" id="ARBA00023237"/>
    </source>
</evidence>
<keyword evidence="7 8" id="KW-0998">Cell outer membrane</keyword>
<evidence type="ECO:0000259" key="11">
    <source>
        <dbReference type="Pfam" id="PF00593"/>
    </source>
</evidence>
<feature type="signal peptide" evidence="10">
    <location>
        <begin position="1"/>
        <end position="19"/>
    </location>
</feature>